<dbReference type="InterPro" id="IPR036388">
    <property type="entry name" value="WH-like_DNA-bd_sf"/>
</dbReference>
<reference evidence="8" key="2">
    <citation type="journal article" date="2021" name="PeerJ">
        <title>Extensive microbial diversity within the chicken gut microbiome revealed by metagenomics and culture.</title>
        <authorList>
            <person name="Gilroy R."/>
            <person name="Ravi A."/>
            <person name="Getino M."/>
            <person name="Pursley I."/>
            <person name="Horton D.L."/>
            <person name="Alikhan N.F."/>
            <person name="Baker D."/>
            <person name="Gharbi K."/>
            <person name="Hall N."/>
            <person name="Watson M."/>
            <person name="Adriaenssens E.M."/>
            <person name="Foster-Nyarko E."/>
            <person name="Jarju S."/>
            <person name="Secka A."/>
            <person name="Antonio M."/>
            <person name="Oren A."/>
            <person name="Chaudhuri R.R."/>
            <person name="La Ragione R."/>
            <person name="Hildebrand F."/>
            <person name="Pallen M.J."/>
        </authorList>
    </citation>
    <scope>NUCLEOTIDE SEQUENCE</scope>
    <source>
        <strain evidence="8">CHK152-2871</strain>
    </source>
</reference>
<dbReference type="CDD" id="cd06171">
    <property type="entry name" value="Sigma70_r4"/>
    <property type="match status" value="1"/>
</dbReference>
<evidence type="ECO:0000256" key="5">
    <source>
        <dbReference type="ARBA" id="ARBA00023163"/>
    </source>
</evidence>
<dbReference type="Gene3D" id="1.10.1740.10">
    <property type="match status" value="1"/>
</dbReference>
<evidence type="ECO:0000256" key="2">
    <source>
        <dbReference type="ARBA" id="ARBA00023015"/>
    </source>
</evidence>
<dbReference type="InterPro" id="IPR013249">
    <property type="entry name" value="RNA_pol_sigma70_r4_t2"/>
</dbReference>
<evidence type="ECO:0000256" key="1">
    <source>
        <dbReference type="ARBA" id="ARBA00010641"/>
    </source>
</evidence>
<proteinExistence type="inferred from homology"/>
<dbReference type="InterPro" id="IPR014284">
    <property type="entry name" value="RNA_pol_sigma-70_dom"/>
</dbReference>
<dbReference type="SUPFAM" id="SSF88946">
    <property type="entry name" value="Sigma2 domain of RNA polymerase sigma factors"/>
    <property type="match status" value="1"/>
</dbReference>
<feature type="domain" description="RNA polymerase sigma factor 70 region 4 type 2" evidence="7">
    <location>
        <begin position="105"/>
        <end position="155"/>
    </location>
</feature>
<evidence type="ECO:0000313" key="8">
    <source>
        <dbReference type="EMBL" id="HIS73533.1"/>
    </source>
</evidence>
<dbReference type="AlphaFoldDB" id="A0A9D1FHB2"/>
<dbReference type="Pfam" id="PF08281">
    <property type="entry name" value="Sigma70_r4_2"/>
    <property type="match status" value="1"/>
</dbReference>
<gene>
    <name evidence="8" type="ORF">IAA86_00770</name>
</gene>
<evidence type="ECO:0000259" key="7">
    <source>
        <dbReference type="Pfam" id="PF08281"/>
    </source>
</evidence>
<keyword evidence="4" id="KW-0238">DNA-binding</keyword>
<dbReference type="InterPro" id="IPR013325">
    <property type="entry name" value="RNA_pol_sigma_r2"/>
</dbReference>
<dbReference type="InterPro" id="IPR039425">
    <property type="entry name" value="RNA_pol_sigma-70-like"/>
</dbReference>
<feature type="domain" description="RNA polymerase sigma-70 region 2" evidence="6">
    <location>
        <begin position="6"/>
        <end position="68"/>
    </location>
</feature>
<dbReference type="Gene3D" id="1.10.10.10">
    <property type="entry name" value="Winged helix-like DNA-binding domain superfamily/Winged helix DNA-binding domain"/>
    <property type="match status" value="1"/>
</dbReference>
<organism evidence="8 9">
    <name type="scientific">Candidatus Galligastranaerophilus intestinavium</name>
    <dbReference type="NCBI Taxonomy" id="2840836"/>
    <lineage>
        <taxon>Bacteria</taxon>
        <taxon>Candidatus Galligastranaerophilus</taxon>
    </lineage>
</organism>
<dbReference type="SUPFAM" id="SSF88659">
    <property type="entry name" value="Sigma3 and sigma4 domains of RNA polymerase sigma factors"/>
    <property type="match status" value="1"/>
</dbReference>
<evidence type="ECO:0000256" key="4">
    <source>
        <dbReference type="ARBA" id="ARBA00023125"/>
    </source>
</evidence>
<dbReference type="InterPro" id="IPR007627">
    <property type="entry name" value="RNA_pol_sigma70_r2"/>
</dbReference>
<evidence type="ECO:0000256" key="3">
    <source>
        <dbReference type="ARBA" id="ARBA00023082"/>
    </source>
</evidence>
<accession>A0A9D1FHB2</accession>
<dbReference type="EMBL" id="DVJQ01000007">
    <property type="protein sequence ID" value="HIS73533.1"/>
    <property type="molecule type" value="Genomic_DNA"/>
</dbReference>
<name>A0A9D1FHB2_9BACT</name>
<keyword evidence="2" id="KW-0805">Transcription regulation</keyword>
<dbReference type="NCBIfam" id="TIGR02937">
    <property type="entry name" value="sigma70-ECF"/>
    <property type="match status" value="1"/>
</dbReference>
<dbReference type="InterPro" id="IPR013324">
    <property type="entry name" value="RNA_pol_sigma_r3/r4-like"/>
</dbReference>
<dbReference type="PANTHER" id="PTHR43133">
    <property type="entry name" value="RNA POLYMERASE ECF-TYPE SIGMA FACTO"/>
    <property type="match status" value="1"/>
</dbReference>
<protein>
    <submittedName>
        <fullName evidence="8">Sigma-70 family RNA polymerase sigma factor</fullName>
    </submittedName>
</protein>
<comment type="similarity">
    <text evidence="1">Belongs to the sigma-70 factor family. ECF subfamily.</text>
</comment>
<evidence type="ECO:0000259" key="6">
    <source>
        <dbReference type="Pfam" id="PF04542"/>
    </source>
</evidence>
<dbReference type="GO" id="GO:0006352">
    <property type="term" value="P:DNA-templated transcription initiation"/>
    <property type="evidence" value="ECO:0007669"/>
    <property type="project" value="InterPro"/>
</dbReference>
<dbReference type="PANTHER" id="PTHR43133:SF8">
    <property type="entry name" value="RNA POLYMERASE SIGMA FACTOR HI_1459-RELATED"/>
    <property type="match status" value="1"/>
</dbReference>
<dbReference type="Pfam" id="PF04542">
    <property type="entry name" value="Sigma70_r2"/>
    <property type="match status" value="1"/>
</dbReference>
<dbReference type="GO" id="GO:0016987">
    <property type="term" value="F:sigma factor activity"/>
    <property type="evidence" value="ECO:0007669"/>
    <property type="project" value="UniProtKB-KW"/>
</dbReference>
<sequence length="163" mass="19148">MKFSELIEQNKQNVRNIIKKITNEQNEDIEQEVYIKVWQNRDKYEEKGKLKGWIGTIAKNLAKDYLKSSYVKNRTDLDEEKLNEIKDKKTTPELKLVQNERQKTIIQAINNLKPKLKEIILLCEIEGNTYETVSKKLKIPLGTVKSRLYNAKKELAQSLKDLL</sequence>
<comment type="caution">
    <text evidence="8">The sequence shown here is derived from an EMBL/GenBank/DDBJ whole genome shotgun (WGS) entry which is preliminary data.</text>
</comment>
<evidence type="ECO:0000313" key="9">
    <source>
        <dbReference type="Proteomes" id="UP000886865"/>
    </source>
</evidence>
<keyword evidence="3" id="KW-0731">Sigma factor</keyword>
<dbReference type="GO" id="GO:0003677">
    <property type="term" value="F:DNA binding"/>
    <property type="evidence" value="ECO:0007669"/>
    <property type="project" value="UniProtKB-KW"/>
</dbReference>
<dbReference type="Proteomes" id="UP000886865">
    <property type="component" value="Unassembled WGS sequence"/>
</dbReference>
<reference evidence="8" key="1">
    <citation type="submission" date="2020-10" db="EMBL/GenBank/DDBJ databases">
        <authorList>
            <person name="Gilroy R."/>
        </authorList>
    </citation>
    <scope>NUCLEOTIDE SEQUENCE</scope>
    <source>
        <strain evidence="8">CHK152-2871</strain>
    </source>
</reference>
<keyword evidence="5" id="KW-0804">Transcription</keyword>